<dbReference type="EMBL" id="CAJNOQ010000042">
    <property type="protein sequence ID" value="CAF0745838.1"/>
    <property type="molecule type" value="Genomic_DNA"/>
</dbReference>
<dbReference type="InterPro" id="IPR001567">
    <property type="entry name" value="Pept_M3A_M3B_dom"/>
</dbReference>
<comment type="cofactor">
    <cofactor evidence="10">
        <name>Zn(2+)</name>
        <dbReference type="ChEBI" id="CHEBI:29105"/>
    </cofactor>
    <text evidence="10">Binds 1 zinc ion.</text>
</comment>
<evidence type="ECO:0000256" key="10">
    <source>
        <dbReference type="RuleBase" id="RU003435"/>
    </source>
</evidence>
<accession>A0A813P4K2</accession>
<evidence type="ECO:0000313" key="13">
    <source>
        <dbReference type="EMBL" id="CAF0745838.1"/>
    </source>
</evidence>
<comment type="similarity">
    <text evidence="2 10">Belongs to the peptidase M3 family.</text>
</comment>
<dbReference type="Pfam" id="PF01432">
    <property type="entry name" value="Peptidase_M3"/>
    <property type="match status" value="1"/>
</dbReference>
<feature type="domain" description="Peptidase M3A/M3B catalytic" evidence="11">
    <location>
        <begin position="246"/>
        <end position="673"/>
    </location>
</feature>
<sequence length="703" mass="82026">MIDDHGSMTVKKMTTIDDLASDFNNYNTSLLSSKPLNLLKSSMNWLKLPAETGLFQIDELKHSDGFLILAEKVLKKCENYIQECLSNERQRKLVQILDDISDEICRVADLAEFVRHINYDQKYKQKAEQAYLLLHGVVQQMNTNVQLYNRAKETLITDVESLDDTDKRILNLFLQDFERCGIQLSDIERQQYIELNDDIQHIIIAFRNNAHKEFNVSLKQLPQKVRTRFDQSSSSFVISSGISNDDDEFVREFYYRTYFSKDNEQEQNLDQLLRKRYELAKLCGFPSYGHRAIENMLLSDPHTIENYLELIMEKIRPYADSDIALMKKFKEIMGSQQPVMPWDVNYLESHFKHHLLKLDSNEYKQFFSLGSCMDGLNLIFNSLFNVNLKKVPTLNGEIWHPSVIKLSVTHPTDGIIGYIYCDLFQRDDKTPIDCQFTIRCGRRLSDDSYQIPITVIHLNLPSSDDKNIPPLITLSMVDNLFHEFGHAMHSVLARTKYQHVSGTRCSTDFAEVPSQWMEYFVYEPRVVEKFAKHYETGKTISYDLLKRLAIGHKCFQAHKIQTQTLCSMFDNSFHKSYPLSQPPVKIYSDLVKKYSTLPYIPETYPYLKFYHLVDYGARFSSYIISKSVVSKIWYDYFANDPLSSTSGERLKNELLSWGGEKNPQELVTKMFDKKKLSIHDMTNAIVDEIKQCEKERNQFLSQI</sequence>
<evidence type="ECO:0000256" key="7">
    <source>
        <dbReference type="ARBA" id="ARBA00022946"/>
    </source>
</evidence>
<evidence type="ECO:0000256" key="3">
    <source>
        <dbReference type="ARBA" id="ARBA00022670"/>
    </source>
</evidence>
<dbReference type="GO" id="GO:0004222">
    <property type="term" value="F:metalloendopeptidase activity"/>
    <property type="evidence" value="ECO:0007669"/>
    <property type="project" value="InterPro"/>
</dbReference>
<dbReference type="AlphaFoldDB" id="A0A813P4K2"/>
<evidence type="ECO:0000256" key="6">
    <source>
        <dbReference type="ARBA" id="ARBA00022833"/>
    </source>
</evidence>
<proteinExistence type="inferred from homology"/>
<evidence type="ECO:0000256" key="4">
    <source>
        <dbReference type="ARBA" id="ARBA00022723"/>
    </source>
</evidence>
<evidence type="ECO:0000256" key="9">
    <source>
        <dbReference type="ARBA" id="ARBA00023128"/>
    </source>
</evidence>
<evidence type="ECO:0000259" key="11">
    <source>
        <dbReference type="Pfam" id="PF01432"/>
    </source>
</evidence>
<dbReference type="GO" id="GO:0006518">
    <property type="term" value="P:peptide metabolic process"/>
    <property type="evidence" value="ECO:0007669"/>
    <property type="project" value="TreeGrafter"/>
</dbReference>
<dbReference type="FunFam" id="3.40.390.10:FF:000013">
    <property type="entry name" value="Mitochondrial intermediate peptidase"/>
    <property type="match status" value="1"/>
</dbReference>
<keyword evidence="16" id="KW-1185">Reference proteome</keyword>
<dbReference type="PANTHER" id="PTHR11804">
    <property type="entry name" value="PROTEASE M3 THIMET OLIGOPEPTIDASE-RELATED"/>
    <property type="match status" value="1"/>
</dbReference>
<evidence type="ECO:0000256" key="8">
    <source>
        <dbReference type="ARBA" id="ARBA00023049"/>
    </source>
</evidence>
<evidence type="ECO:0000313" key="15">
    <source>
        <dbReference type="EMBL" id="CAF3524578.1"/>
    </source>
</evidence>
<keyword evidence="4 10" id="KW-0479">Metal-binding</keyword>
<dbReference type="Gene3D" id="1.10.1370.10">
    <property type="entry name" value="Neurolysin, domain 3"/>
    <property type="match status" value="1"/>
</dbReference>
<name>A0A813P4K2_9BILA</name>
<keyword evidence="6 10" id="KW-0862">Zinc</keyword>
<reference evidence="13" key="1">
    <citation type="submission" date="2021-02" db="EMBL/GenBank/DDBJ databases">
        <authorList>
            <person name="Nowell W R."/>
        </authorList>
    </citation>
    <scope>NUCLEOTIDE SEQUENCE</scope>
</reference>
<dbReference type="Proteomes" id="UP000682733">
    <property type="component" value="Unassembled WGS sequence"/>
</dbReference>
<keyword evidence="5 10" id="KW-0378">Hydrolase</keyword>
<dbReference type="Proteomes" id="UP000677228">
    <property type="component" value="Unassembled WGS sequence"/>
</dbReference>
<protein>
    <recommendedName>
        <fullName evidence="11">Peptidase M3A/M3B catalytic domain-containing protein</fullName>
    </recommendedName>
</protein>
<comment type="caution">
    <text evidence="13">The sequence shown here is derived from an EMBL/GenBank/DDBJ whole genome shotgun (WGS) entry which is preliminary data.</text>
</comment>
<keyword evidence="3 10" id="KW-0645">Protease</keyword>
<dbReference type="InterPro" id="IPR045090">
    <property type="entry name" value="Pept_M3A_M3B"/>
</dbReference>
<dbReference type="EMBL" id="CAJOBA010000121">
    <property type="protein sequence ID" value="CAF3506057.1"/>
    <property type="molecule type" value="Genomic_DNA"/>
</dbReference>
<dbReference type="InterPro" id="IPR024077">
    <property type="entry name" value="Neurolysin/TOP_dom2"/>
</dbReference>
<evidence type="ECO:0000256" key="2">
    <source>
        <dbReference type="ARBA" id="ARBA00006040"/>
    </source>
</evidence>
<dbReference type="CDD" id="cd06457">
    <property type="entry name" value="M3A_MIP"/>
    <property type="match status" value="1"/>
</dbReference>
<evidence type="ECO:0000256" key="5">
    <source>
        <dbReference type="ARBA" id="ARBA00022801"/>
    </source>
</evidence>
<dbReference type="InterPro" id="IPR033851">
    <property type="entry name" value="M3A_MIP"/>
</dbReference>
<evidence type="ECO:0000313" key="16">
    <source>
        <dbReference type="Proteomes" id="UP000663829"/>
    </source>
</evidence>
<evidence type="ECO:0000313" key="14">
    <source>
        <dbReference type="EMBL" id="CAF3506057.1"/>
    </source>
</evidence>
<dbReference type="GO" id="GO:0005739">
    <property type="term" value="C:mitochondrion"/>
    <property type="evidence" value="ECO:0007669"/>
    <property type="project" value="UniProtKB-SubCell"/>
</dbReference>
<dbReference type="Gene3D" id="3.40.390.10">
    <property type="entry name" value="Collagenase (Catalytic Domain)"/>
    <property type="match status" value="1"/>
</dbReference>
<dbReference type="Proteomes" id="UP000681722">
    <property type="component" value="Unassembled WGS sequence"/>
</dbReference>
<dbReference type="GO" id="GO:0006627">
    <property type="term" value="P:protein processing involved in protein targeting to mitochondrion"/>
    <property type="evidence" value="ECO:0007669"/>
    <property type="project" value="TreeGrafter"/>
</dbReference>
<keyword evidence="7" id="KW-0809">Transit peptide</keyword>
<dbReference type="GO" id="GO:0046872">
    <property type="term" value="F:metal ion binding"/>
    <property type="evidence" value="ECO:0007669"/>
    <property type="project" value="UniProtKB-UniRule"/>
</dbReference>
<comment type="subcellular location">
    <subcellularLocation>
        <location evidence="1">Mitochondrion</location>
    </subcellularLocation>
</comment>
<organism evidence="13 16">
    <name type="scientific">Didymodactylos carnosus</name>
    <dbReference type="NCBI Taxonomy" id="1234261"/>
    <lineage>
        <taxon>Eukaryota</taxon>
        <taxon>Metazoa</taxon>
        <taxon>Spiralia</taxon>
        <taxon>Gnathifera</taxon>
        <taxon>Rotifera</taxon>
        <taxon>Eurotatoria</taxon>
        <taxon>Bdelloidea</taxon>
        <taxon>Philodinida</taxon>
        <taxon>Philodinidae</taxon>
        <taxon>Didymodactylos</taxon>
    </lineage>
</organism>
<dbReference type="EMBL" id="CAJOBC010000042">
    <property type="protein sequence ID" value="CAF3524578.1"/>
    <property type="molecule type" value="Genomic_DNA"/>
</dbReference>
<dbReference type="PANTHER" id="PTHR11804:SF79">
    <property type="entry name" value="MITOCHONDRIAL INTERMEDIATE PEPTIDASE"/>
    <property type="match status" value="1"/>
</dbReference>
<keyword evidence="9" id="KW-0496">Mitochondrion</keyword>
<dbReference type="SUPFAM" id="SSF55486">
    <property type="entry name" value="Metalloproteases ('zincins'), catalytic domain"/>
    <property type="match status" value="1"/>
</dbReference>
<dbReference type="OrthoDB" id="17530at2759"/>
<evidence type="ECO:0000256" key="1">
    <source>
        <dbReference type="ARBA" id="ARBA00004173"/>
    </source>
</evidence>
<dbReference type="Proteomes" id="UP000663829">
    <property type="component" value="Unassembled WGS sequence"/>
</dbReference>
<dbReference type="EMBL" id="CAJNOK010000121">
    <property type="protein sequence ID" value="CAF0730803.1"/>
    <property type="molecule type" value="Genomic_DNA"/>
</dbReference>
<keyword evidence="8 10" id="KW-0482">Metalloprotease</keyword>
<dbReference type="InterPro" id="IPR024079">
    <property type="entry name" value="MetalloPept_cat_dom_sf"/>
</dbReference>
<gene>
    <name evidence="13" type="ORF">GPM918_LOCUS532</name>
    <name evidence="12" type="ORF">OVA965_LOCUS785</name>
    <name evidence="15" type="ORF">SRO942_LOCUS533</name>
    <name evidence="14" type="ORF">TMI583_LOCUS785</name>
</gene>
<evidence type="ECO:0000313" key="12">
    <source>
        <dbReference type="EMBL" id="CAF0730803.1"/>
    </source>
</evidence>